<name>A5VXH7_PSEP1</name>
<reference evidence="1" key="1">
    <citation type="submission" date="2007-05" db="EMBL/GenBank/DDBJ databases">
        <title>Complete sequence of Pseudomonas putida F1.</title>
        <authorList>
            <consortium name="US DOE Joint Genome Institute"/>
            <person name="Copeland A."/>
            <person name="Lucas S."/>
            <person name="Lapidus A."/>
            <person name="Barry K."/>
            <person name="Detter J.C."/>
            <person name="Glavina del Rio T."/>
            <person name="Hammon N."/>
            <person name="Israni S."/>
            <person name="Dalin E."/>
            <person name="Tice H."/>
            <person name="Pitluck S."/>
            <person name="Chain P."/>
            <person name="Malfatti S."/>
            <person name="Shin M."/>
            <person name="Vergez L."/>
            <person name="Schmutz J."/>
            <person name="Larimer F."/>
            <person name="Land M."/>
            <person name="Hauser L."/>
            <person name="Kyrpides N."/>
            <person name="Lykidis A."/>
            <person name="Parales R."/>
            <person name="Richardson P."/>
        </authorList>
    </citation>
    <scope>NUCLEOTIDE SEQUENCE [LARGE SCALE GENOMIC DNA]</scope>
    <source>
        <strain evidence="1">F1</strain>
    </source>
</reference>
<organism evidence="1">
    <name type="scientific">Pseudomonas putida (strain ATCC 700007 / DSM 6899 / JCM 31910 / BCRC 17059 / LMG 24140 / F1)</name>
    <dbReference type="NCBI Taxonomy" id="351746"/>
    <lineage>
        <taxon>Bacteria</taxon>
        <taxon>Pseudomonadati</taxon>
        <taxon>Pseudomonadota</taxon>
        <taxon>Gammaproteobacteria</taxon>
        <taxon>Pseudomonadales</taxon>
        <taxon>Pseudomonadaceae</taxon>
        <taxon>Pseudomonas</taxon>
    </lineage>
</organism>
<evidence type="ECO:0008006" key="2">
    <source>
        <dbReference type="Google" id="ProtNLM"/>
    </source>
</evidence>
<dbReference type="eggNOG" id="ENOG50330KG">
    <property type="taxonomic scope" value="Bacteria"/>
</dbReference>
<accession>A5VXH7</accession>
<protein>
    <recommendedName>
        <fullName evidence="2">Protein cII</fullName>
    </recommendedName>
</protein>
<proteinExistence type="predicted"/>
<evidence type="ECO:0000313" key="1">
    <source>
        <dbReference type="EMBL" id="ABQ76587.1"/>
    </source>
</evidence>
<dbReference type="NCBIfam" id="NF033832">
    <property type="entry name" value="sce7726_fam"/>
    <property type="match status" value="1"/>
</dbReference>
<dbReference type="KEGG" id="ppf:Pput_0414"/>
<dbReference type="AlphaFoldDB" id="A5VXH7"/>
<sequence length="202" mass="23444">MKEAEIKRLAGYHLLKQEGTDVVFFEYTFHFGRRRADIISAEDGMIIGYEIKSAHDRIDRLSEQLRSYEQLFDYVYVVCDTKHLSAIRKIAPEKIGIYLCSSGGVKRLRKAKQIRNSNTIVTLDAMPIETLRREFKIVRKSKLETCESISRTHKKEEIKTIFRRHIIQKYGSQTSHMKSETSELLTLDDVFSLGLAPNRLDS</sequence>
<gene>
    <name evidence="1" type="ordered locus">Pput_0414</name>
</gene>
<dbReference type="EMBL" id="CP000712">
    <property type="protein sequence ID" value="ABQ76587.1"/>
    <property type="molecule type" value="Genomic_DNA"/>
</dbReference>
<dbReference type="InterPro" id="IPR047729">
    <property type="entry name" value="Sce7726-like"/>
</dbReference>
<dbReference type="HOGENOM" id="CLU_1324672_0_0_6"/>